<name>A0A081CRC5_9HYPH</name>
<organism evidence="2 3">
    <name type="scientific">Agrobacterium rubi TR3 = NBRC 13261</name>
    <dbReference type="NCBI Taxonomy" id="1368415"/>
    <lineage>
        <taxon>Bacteria</taxon>
        <taxon>Pseudomonadati</taxon>
        <taxon>Pseudomonadota</taxon>
        <taxon>Alphaproteobacteria</taxon>
        <taxon>Hyphomicrobiales</taxon>
        <taxon>Rhizobiaceae</taxon>
        <taxon>Rhizobium/Agrobacterium group</taxon>
        <taxon>Agrobacterium</taxon>
    </lineage>
</organism>
<protein>
    <submittedName>
        <fullName evidence="2">Uncharacterized protein</fullName>
    </submittedName>
</protein>
<feature type="compositionally biased region" description="Polar residues" evidence="1">
    <location>
        <begin position="23"/>
        <end position="33"/>
    </location>
</feature>
<accession>A0A081CRC5</accession>
<gene>
    <name evidence="2" type="ORF">RRU01S_04_00430</name>
</gene>
<evidence type="ECO:0000313" key="2">
    <source>
        <dbReference type="EMBL" id="GAK69221.1"/>
    </source>
</evidence>
<evidence type="ECO:0000313" key="3">
    <source>
        <dbReference type="Proteomes" id="UP000028701"/>
    </source>
</evidence>
<feature type="compositionally biased region" description="Polar residues" evidence="1">
    <location>
        <begin position="69"/>
        <end position="79"/>
    </location>
</feature>
<dbReference type="EMBL" id="BBJU01000004">
    <property type="protein sequence ID" value="GAK69221.1"/>
    <property type="molecule type" value="Genomic_DNA"/>
</dbReference>
<feature type="region of interest" description="Disordered" evidence="1">
    <location>
        <begin position="1"/>
        <end position="79"/>
    </location>
</feature>
<dbReference type="Proteomes" id="UP000028701">
    <property type="component" value="Unassembled WGS sequence"/>
</dbReference>
<reference evidence="2 3" key="1">
    <citation type="submission" date="2014-08" db="EMBL/GenBank/DDBJ databases">
        <title>Whole genome shotgun sequence of Rhizobium rubi NBRC 13261.</title>
        <authorList>
            <person name="Katano-Makiyama Y."/>
            <person name="Hosoyama A."/>
            <person name="Hashimoto M."/>
            <person name="Hosoyama Y."/>
            <person name="Noguchi M."/>
            <person name="Tsuchikane K."/>
            <person name="Uohara A."/>
            <person name="Ohji S."/>
            <person name="Ichikawa N."/>
            <person name="Kimura A."/>
            <person name="Yamazoe A."/>
            <person name="Fujita N."/>
        </authorList>
    </citation>
    <scope>NUCLEOTIDE SEQUENCE [LARGE SCALE GENOMIC DNA]</scope>
    <source>
        <strain evidence="2 3">NBRC 13261</strain>
    </source>
</reference>
<evidence type="ECO:0000256" key="1">
    <source>
        <dbReference type="SAM" id="MobiDB-lite"/>
    </source>
</evidence>
<proteinExistence type="predicted"/>
<sequence length="79" mass="8539">MAHPPLSCRTSPHKEGDRLGALTSVQSQRTNWPKANRDSISPPVGEMSGRTEGGKPHPPTFTIKPKTSGIDSANRYNSL</sequence>
<dbReference type="OrthoDB" id="8100317at2"/>
<comment type="caution">
    <text evidence="2">The sequence shown here is derived from an EMBL/GenBank/DDBJ whole genome shotgun (WGS) entry which is preliminary data.</text>
</comment>
<dbReference type="AlphaFoldDB" id="A0A081CRC5"/>